<feature type="region of interest" description="Disordered" evidence="1">
    <location>
        <begin position="56"/>
        <end position="116"/>
    </location>
</feature>
<organism evidence="2 3">
    <name type="scientific">Phaseolus angularis</name>
    <name type="common">Azuki bean</name>
    <name type="synonym">Vigna angularis</name>
    <dbReference type="NCBI Taxonomy" id="3914"/>
    <lineage>
        <taxon>Eukaryota</taxon>
        <taxon>Viridiplantae</taxon>
        <taxon>Streptophyta</taxon>
        <taxon>Embryophyta</taxon>
        <taxon>Tracheophyta</taxon>
        <taxon>Spermatophyta</taxon>
        <taxon>Magnoliopsida</taxon>
        <taxon>eudicotyledons</taxon>
        <taxon>Gunneridae</taxon>
        <taxon>Pentapetalae</taxon>
        <taxon>rosids</taxon>
        <taxon>fabids</taxon>
        <taxon>Fabales</taxon>
        <taxon>Fabaceae</taxon>
        <taxon>Papilionoideae</taxon>
        <taxon>50 kb inversion clade</taxon>
        <taxon>NPAAA clade</taxon>
        <taxon>indigoferoid/millettioid clade</taxon>
        <taxon>Phaseoleae</taxon>
        <taxon>Vigna</taxon>
    </lineage>
</organism>
<reference evidence="3" key="1">
    <citation type="journal article" date="2015" name="Proc. Natl. Acad. Sci. U.S.A.">
        <title>Genome sequencing of adzuki bean (Vigna angularis) provides insight into high starch and low fat accumulation and domestication.</title>
        <authorList>
            <person name="Yang K."/>
            <person name="Tian Z."/>
            <person name="Chen C."/>
            <person name="Luo L."/>
            <person name="Zhao B."/>
            <person name="Wang Z."/>
            <person name="Yu L."/>
            <person name="Li Y."/>
            <person name="Sun Y."/>
            <person name="Li W."/>
            <person name="Chen Y."/>
            <person name="Li Y."/>
            <person name="Zhang Y."/>
            <person name="Ai D."/>
            <person name="Zhao J."/>
            <person name="Shang C."/>
            <person name="Ma Y."/>
            <person name="Wu B."/>
            <person name="Wang M."/>
            <person name="Gao L."/>
            <person name="Sun D."/>
            <person name="Zhang P."/>
            <person name="Guo F."/>
            <person name="Wang W."/>
            <person name="Li Y."/>
            <person name="Wang J."/>
            <person name="Varshney R.K."/>
            <person name="Wang J."/>
            <person name="Ling H.Q."/>
            <person name="Wan P."/>
        </authorList>
    </citation>
    <scope>NUCLEOTIDE SEQUENCE</scope>
    <source>
        <strain evidence="3">cv. Jingnong 6</strain>
    </source>
</reference>
<name>A0A0L9U6J9_PHAAN</name>
<dbReference type="AlphaFoldDB" id="A0A0L9U6J9"/>
<feature type="compositionally biased region" description="Basic and acidic residues" evidence="1">
    <location>
        <begin position="56"/>
        <end position="93"/>
    </location>
</feature>
<protein>
    <submittedName>
        <fullName evidence="2">Uncharacterized protein</fullName>
    </submittedName>
</protein>
<dbReference type="Proteomes" id="UP000053144">
    <property type="component" value="Chromosome 3"/>
</dbReference>
<evidence type="ECO:0000313" key="3">
    <source>
        <dbReference type="Proteomes" id="UP000053144"/>
    </source>
</evidence>
<evidence type="ECO:0000256" key="1">
    <source>
        <dbReference type="SAM" id="MobiDB-lite"/>
    </source>
</evidence>
<dbReference type="EMBL" id="CM003373">
    <property type="protein sequence ID" value="KOM38391.1"/>
    <property type="molecule type" value="Genomic_DNA"/>
</dbReference>
<proteinExistence type="predicted"/>
<dbReference type="Gramene" id="KOM38391">
    <property type="protein sequence ID" value="KOM38391"/>
    <property type="gene ID" value="LR48_Vigan03g177300"/>
</dbReference>
<evidence type="ECO:0000313" key="2">
    <source>
        <dbReference type="EMBL" id="KOM38391.1"/>
    </source>
</evidence>
<dbReference type="STRING" id="3914.A0A0L9U6J9"/>
<feature type="compositionally biased region" description="Low complexity" evidence="1">
    <location>
        <begin position="97"/>
        <end position="109"/>
    </location>
</feature>
<accession>A0A0L9U6J9</accession>
<gene>
    <name evidence="2" type="ORF">LR48_Vigan03g177300</name>
</gene>
<sequence length="116" mass="12927">MVNHMKWGGAGAESYLEVDVKLNLTLEIYTQPFTMMPTSAIEGPGNMGWKVYERKRFRREGEDRTMEEGRPNRTVEGGERSGRTMEDGEESSRTAEGGESSSGVMGSSRSVEERLS</sequence>